<dbReference type="EMBL" id="CM045771">
    <property type="protein sequence ID" value="KAI7988085.1"/>
    <property type="molecule type" value="Genomic_DNA"/>
</dbReference>
<reference evidence="1 2" key="1">
    <citation type="journal article" date="2022" name="Plant J.">
        <title>Chromosome-level genome of Camellia lanceoleosa provides a valuable resource for understanding genome evolution and self-incompatibility.</title>
        <authorList>
            <person name="Gong W."/>
            <person name="Xiao S."/>
            <person name="Wang L."/>
            <person name="Liao Z."/>
            <person name="Chang Y."/>
            <person name="Mo W."/>
            <person name="Hu G."/>
            <person name="Li W."/>
            <person name="Zhao G."/>
            <person name="Zhu H."/>
            <person name="Hu X."/>
            <person name="Ji K."/>
            <person name="Xiang X."/>
            <person name="Song Q."/>
            <person name="Yuan D."/>
            <person name="Jin S."/>
            <person name="Zhang L."/>
        </authorList>
    </citation>
    <scope>NUCLEOTIDE SEQUENCE [LARGE SCALE GENOMIC DNA]</scope>
    <source>
        <strain evidence="1">SQ_2022a</strain>
    </source>
</reference>
<keyword evidence="2" id="KW-1185">Reference proteome</keyword>
<evidence type="ECO:0000313" key="2">
    <source>
        <dbReference type="Proteomes" id="UP001060215"/>
    </source>
</evidence>
<evidence type="ECO:0000313" key="1">
    <source>
        <dbReference type="EMBL" id="KAI7988085.1"/>
    </source>
</evidence>
<sequence>MQTRTTHSGKANAARVKISCKRHTWLDYLLSISWYGLGWRGGKWYADRKFRKEQMKLLGRMWQSLVGGELVRALLIQIQKLKLDIDMAMLELDQILKANEINFAILAALPAFFLARLLLMLVCAWLKQDTRAEGRGRIARLQRRFLIVEVEKRIMQFQICIDQGLITRLSCGGFVLAIQPNHMVSDELGLVQFLKATTDMAKGSSSSPP</sequence>
<protein>
    <submittedName>
        <fullName evidence="1">Uncharacterized protein</fullName>
    </submittedName>
</protein>
<gene>
    <name evidence="1" type="ORF">LOK49_LG13G02156</name>
</gene>
<name>A0ACC0FH94_9ERIC</name>
<comment type="caution">
    <text evidence="1">The sequence shown here is derived from an EMBL/GenBank/DDBJ whole genome shotgun (WGS) entry which is preliminary data.</text>
</comment>
<proteinExistence type="predicted"/>
<organism evidence="1 2">
    <name type="scientific">Camellia lanceoleosa</name>
    <dbReference type="NCBI Taxonomy" id="1840588"/>
    <lineage>
        <taxon>Eukaryota</taxon>
        <taxon>Viridiplantae</taxon>
        <taxon>Streptophyta</taxon>
        <taxon>Embryophyta</taxon>
        <taxon>Tracheophyta</taxon>
        <taxon>Spermatophyta</taxon>
        <taxon>Magnoliopsida</taxon>
        <taxon>eudicotyledons</taxon>
        <taxon>Gunneridae</taxon>
        <taxon>Pentapetalae</taxon>
        <taxon>asterids</taxon>
        <taxon>Ericales</taxon>
        <taxon>Theaceae</taxon>
        <taxon>Camellia</taxon>
    </lineage>
</organism>
<dbReference type="Proteomes" id="UP001060215">
    <property type="component" value="Chromosome 14"/>
</dbReference>
<accession>A0ACC0FH94</accession>